<evidence type="ECO:0000313" key="6">
    <source>
        <dbReference type="EMBL" id="MFH6568388.1"/>
    </source>
</evidence>
<dbReference type="Proteomes" id="UP001609821">
    <property type="component" value="Unassembled WGS sequence"/>
</dbReference>
<dbReference type="InterPro" id="IPR007688">
    <property type="entry name" value="Conjugal_tfr_TrbL/VirB6"/>
</dbReference>
<keyword evidence="2 5" id="KW-0812">Transmembrane</keyword>
<proteinExistence type="predicted"/>
<evidence type="ECO:0000313" key="7">
    <source>
        <dbReference type="Proteomes" id="UP001609821"/>
    </source>
</evidence>
<feature type="transmembrane region" description="Helical" evidence="5">
    <location>
        <begin position="163"/>
        <end position="181"/>
    </location>
</feature>
<evidence type="ECO:0000256" key="4">
    <source>
        <dbReference type="ARBA" id="ARBA00023136"/>
    </source>
</evidence>
<feature type="transmembrane region" description="Helical" evidence="5">
    <location>
        <begin position="236"/>
        <end position="258"/>
    </location>
</feature>
<comment type="subcellular location">
    <subcellularLocation>
        <location evidence="1">Membrane</location>
        <topology evidence="1">Multi-pass membrane protein</topology>
    </subcellularLocation>
</comment>
<feature type="transmembrane region" description="Helical" evidence="5">
    <location>
        <begin position="6"/>
        <end position="26"/>
    </location>
</feature>
<gene>
    <name evidence="6" type="ORF">ACHMWK_20725</name>
</gene>
<evidence type="ECO:0000256" key="3">
    <source>
        <dbReference type="ARBA" id="ARBA00022989"/>
    </source>
</evidence>
<feature type="transmembrane region" description="Helical" evidence="5">
    <location>
        <begin position="134"/>
        <end position="156"/>
    </location>
</feature>
<name>A0ABW7M672_9PSED</name>
<keyword evidence="4 5" id="KW-0472">Membrane</keyword>
<comment type="caution">
    <text evidence="6">The sequence shown here is derived from an EMBL/GenBank/DDBJ whole genome shotgun (WGS) entry which is preliminary data.</text>
</comment>
<keyword evidence="3 5" id="KW-1133">Transmembrane helix</keyword>
<sequence>MSAVLMTVLMGLGTLFSLGGLLVLHLHRKQRRLQALELQDEPAPQYTYDSATMLYTLANALPKPHVYQVGLLSNRKRQVIALALGMFAIFMAPLIFMPAAEAALSENMRSVFSGELKDFVTGIMSGTNNPVSNFAWMIFAAFSFILFVIEVIKFIWQGNQTESHLLALCMFFITFMIMGSYDGFTNGIWGIAVGISDGYQEQLVGNTDNFFLTQWMHKTFKAVVVEDLSMWDSVKLLGYVSVWTAAGIVLDAVAYLAAMWADFGYAVGKVVGFVFIPCLLLPATRSLFDGWFKFFTGFGFLLIVLKATMVVAAIAIKAIVGTLGVKYVGSGFAAEPTAMTITVQEMYKLADAAAMLFIAALFVLSSFAFASALAGGLGNLSGGLGSAASLAVRKFLK</sequence>
<reference evidence="6 7" key="1">
    <citation type="submission" date="2024-10" db="EMBL/GenBank/DDBJ databases">
        <title>Aeromonas and Pseudomonas from the Cagarras Archipelago, Rio de Janeiro, Brazil.</title>
        <authorList>
            <person name="Canellas A.L.B."/>
            <person name="Laport M.S."/>
        </authorList>
    </citation>
    <scope>NUCLEOTIDE SEQUENCE [LARGE SCALE GENOMIC DNA]</scope>
    <source>
        <strain evidence="6 7">CPF-4</strain>
    </source>
</reference>
<dbReference type="RefSeq" id="WP_146387830.1">
    <property type="nucleotide sequence ID" value="NZ_JBINXA010000039.1"/>
</dbReference>
<protein>
    <submittedName>
        <fullName evidence="6">Type IV secretion system protein</fullName>
    </submittedName>
</protein>
<feature type="transmembrane region" description="Helical" evidence="5">
    <location>
        <begin position="79"/>
        <end position="100"/>
    </location>
</feature>
<accession>A0ABW7M672</accession>
<evidence type="ECO:0000256" key="1">
    <source>
        <dbReference type="ARBA" id="ARBA00004141"/>
    </source>
</evidence>
<organism evidence="6 7">
    <name type="scientific">Pseudomonas kulmbachensis</name>
    <dbReference type="NCBI Taxonomy" id="3043408"/>
    <lineage>
        <taxon>Bacteria</taxon>
        <taxon>Pseudomonadati</taxon>
        <taxon>Pseudomonadota</taxon>
        <taxon>Gammaproteobacteria</taxon>
        <taxon>Pseudomonadales</taxon>
        <taxon>Pseudomonadaceae</taxon>
        <taxon>Pseudomonas</taxon>
    </lineage>
</organism>
<keyword evidence="7" id="KW-1185">Reference proteome</keyword>
<feature type="transmembrane region" description="Helical" evidence="5">
    <location>
        <begin position="294"/>
        <end position="316"/>
    </location>
</feature>
<feature type="transmembrane region" description="Helical" evidence="5">
    <location>
        <begin position="270"/>
        <end position="288"/>
    </location>
</feature>
<evidence type="ECO:0000256" key="2">
    <source>
        <dbReference type="ARBA" id="ARBA00022692"/>
    </source>
</evidence>
<feature type="transmembrane region" description="Helical" evidence="5">
    <location>
        <begin position="349"/>
        <end position="370"/>
    </location>
</feature>
<dbReference type="EMBL" id="JBINXB010000042">
    <property type="protein sequence ID" value="MFH6568388.1"/>
    <property type="molecule type" value="Genomic_DNA"/>
</dbReference>
<dbReference type="Pfam" id="PF04610">
    <property type="entry name" value="TrbL"/>
    <property type="match status" value="1"/>
</dbReference>
<evidence type="ECO:0000256" key="5">
    <source>
        <dbReference type="SAM" id="Phobius"/>
    </source>
</evidence>